<dbReference type="STRING" id="1469144.LI90_4078"/>
<organism evidence="1 2">
    <name type="scientific">Carbonactinospora thermoautotrophica</name>
    <dbReference type="NCBI Taxonomy" id="1469144"/>
    <lineage>
        <taxon>Bacteria</taxon>
        <taxon>Bacillati</taxon>
        <taxon>Actinomycetota</taxon>
        <taxon>Actinomycetes</taxon>
        <taxon>Kitasatosporales</taxon>
        <taxon>Carbonactinosporaceae</taxon>
        <taxon>Carbonactinospora</taxon>
    </lineage>
</organism>
<accession>A0A132MYQ4</accession>
<dbReference type="Pfam" id="PF10722">
    <property type="entry name" value="YbjN"/>
    <property type="match status" value="1"/>
</dbReference>
<gene>
    <name evidence="1" type="ORF">LI90_4078</name>
</gene>
<dbReference type="SUPFAM" id="SSF69635">
    <property type="entry name" value="Type III secretory system chaperone-like"/>
    <property type="match status" value="1"/>
</dbReference>
<evidence type="ECO:0000313" key="1">
    <source>
        <dbReference type="EMBL" id="KWX03028.1"/>
    </source>
</evidence>
<comment type="caution">
    <text evidence="1">The sequence shown here is derived from an EMBL/GenBank/DDBJ whole genome shotgun (WGS) entry which is preliminary data.</text>
</comment>
<dbReference type="EMBL" id="LAXD01000001">
    <property type="protein sequence ID" value="KWX03028.1"/>
    <property type="molecule type" value="Genomic_DNA"/>
</dbReference>
<reference evidence="2" key="1">
    <citation type="submission" date="2015-04" db="EMBL/GenBank/DDBJ databases">
        <title>Physiological reanalysis, assessment of diazotrophy, and genome sequences of multiple isolates of Streptomyces thermoautotrophicus.</title>
        <authorList>
            <person name="MacKellar D.C."/>
            <person name="Lieber L."/>
            <person name="Norman J."/>
            <person name="Bolger A."/>
            <person name="Tobin C."/>
            <person name="Murray J.W."/>
            <person name="Chang R."/>
            <person name="Ford T."/>
            <person name="Nguyen P.Q."/>
            <person name="Woodward J."/>
            <person name="Permingeat H."/>
            <person name="Joshi N.S."/>
            <person name="Silver P.A."/>
            <person name="Usadel B."/>
            <person name="Rutherford A.W."/>
            <person name="Friesen M."/>
            <person name="Prell J."/>
        </authorList>
    </citation>
    <scope>NUCLEOTIDE SEQUENCE [LARGE SCALE GENOMIC DNA]</scope>
    <source>
        <strain evidence="2">H1</strain>
    </source>
</reference>
<dbReference type="Gene3D" id="3.30.1460.10">
    <property type="match status" value="1"/>
</dbReference>
<dbReference type="Proteomes" id="UP000070188">
    <property type="component" value="Unassembled WGS sequence"/>
</dbReference>
<dbReference type="AlphaFoldDB" id="A0A132MYQ4"/>
<evidence type="ECO:0000313" key="2">
    <source>
        <dbReference type="Proteomes" id="UP000070188"/>
    </source>
</evidence>
<dbReference type="InterPro" id="IPR019660">
    <property type="entry name" value="Put_sensory_transdc_reg_YbjN"/>
</dbReference>
<sequence>MSDDAEKACEVVRGVLRESELTWEEPRPGTFVVTLPGEHKLSTTCSLVVGDHSLSVNAFVLRRPEENHEAVYRWLLERNARMYGVAFALDQLGDVYLVGRIGLHAVTPEEVDRLLGGVLEHADSSFNKLLELGYGTAIRREWEWRVKRGESLANLQAFAHFADPDRR</sequence>
<keyword evidence="2" id="KW-1185">Reference proteome</keyword>
<dbReference type="PATRIC" id="fig|1469144.10.peg.4371"/>
<protein>
    <recommendedName>
        <fullName evidence="3">YbjN domain-containing protein</fullName>
    </recommendedName>
</protein>
<dbReference type="RefSeq" id="WP_232778691.1">
    <property type="nucleotide sequence ID" value="NZ_CP171739.1"/>
</dbReference>
<evidence type="ECO:0008006" key="3">
    <source>
        <dbReference type="Google" id="ProtNLM"/>
    </source>
</evidence>
<name>A0A132MYQ4_9ACTN</name>
<proteinExistence type="predicted"/>